<keyword evidence="2" id="KW-1185">Reference proteome</keyword>
<name>A0A212F682_DANPL</name>
<evidence type="ECO:0000313" key="2">
    <source>
        <dbReference type="Proteomes" id="UP000007151"/>
    </source>
</evidence>
<reference evidence="1 2" key="1">
    <citation type="journal article" date="2011" name="Cell">
        <title>The monarch butterfly genome yields insights into long-distance migration.</title>
        <authorList>
            <person name="Zhan S."/>
            <person name="Merlin C."/>
            <person name="Boore J.L."/>
            <person name="Reppert S.M."/>
        </authorList>
    </citation>
    <scope>NUCLEOTIDE SEQUENCE [LARGE SCALE GENOMIC DNA]</scope>
    <source>
        <strain evidence="1">F-2</strain>
    </source>
</reference>
<accession>A0A212F682</accession>
<gene>
    <name evidence="1" type="ORF">KGM_207607</name>
</gene>
<organism evidence="1 2">
    <name type="scientific">Danaus plexippus plexippus</name>
    <dbReference type="NCBI Taxonomy" id="278856"/>
    <lineage>
        <taxon>Eukaryota</taxon>
        <taxon>Metazoa</taxon>
        <taxon>Ecdysozoa</taxon>
        <taxon>Arthropoda</taxon>
        <taxon>Hexapoda</taxon>
        <taxon>Insecta</taxon>
        <taxon>Pterygota</taxon>
        <taxon>Neoptera</taxon>
        <taxon>Endopterygota</taxon>
        <taxon>Lepidoptera</taxon>
        <taxon>Glossata</taxon>
        <taxon>Ditrysia</taxon>
        <taxon>Papilionoidea</taxon>
        <taxon>Nymphalidae</taxon>
        <taxon>Danainae</taxon>
        <taxon>Danaini</taxon>
        <taxon>Danaina</taxon>
        <taxon>Danaus</taxon>
        <taxon>Danaus</taxon>
    </lineage>
</organism>
<dbReference type="InParanoid" id="A0A212F682"/>
<comment type="caution">
    <text evidence="1">The sequence shown here is derived from an EMBL/GenBank/DDBJ whole genome shotgun (WGS) entry which is preliminary data.</text>
</comment>
<protein>
    <submittedName>
        <fullName evidence="1">Uncharacterized protein</fullName>
    </submittedName>
</protein>
<proteinExistence type="predicted"/>
<dbReference type="Proteomes" id="UP000007151">
    <property type="component" value="Unassembled WGS sequence"/>
</dbReference>
<dbReference type="AlphaFoldDB" id="A0A212F682"/>
<sequence>MSDLIATYLARAATMIEEKHTYISKSVTSTSVKGLLELRRRLNKVDLNSYVPAKAPKFEVAHQVARLALAREHQSNQSQFYVNFVFSLPWEERHVETSRGYRQANFTETVLYGGRSVMVWAPNMCNPILWGDMFGSLDEACDGQ</sequence>
<evidence type="ECO:0000313" key="1">
    <source>
        <dbReference type="EMBL" id="OWR49219.1"/>
    </source>
</evidence>
<dbReference type="KEGG" id="dpl:KGM_207607"/>
<dbReference type="EMBL" id="AGBW02010074">
    <property type="protein sequence ID" value="OWR49219.1"/>
    <property type="molecule type" value="Genomic_DNA"/>
</dbReference>